<reference evidence="3" key="1">
    <citation type="submission" date="2023-07" db="EMBL/GenBank/DDBJ databases">
        <title>A chromosome-level genome assembly of Lolium multiflorum.</title>
        <authorList>
            <person name="Chen Y."/>
            <person name="Copetti D."/>
            <person name="Kolliker R."/>
            <person name="Studer B."/>
        </authorList>
    </citation>
    <scope>NUCLEOTIDE SEQUENCE</scope>
    <source>
        <strain evidence="3">02402/16</strain>
        <tissue evidence="3">Leaf</tissue>
    </source>
</reference>
<accession>A0AAD8R843</accession>
<evidence type="ECO:0000313" key="3">
    <source>
        <dbReference type="EMBL" id="KAK1615447.1"/>
    </source>
</evidence>
<feature type="region of interest" description="Disordered" evidence="1">
    <location>
        <begin position="1"/>
        <end position="28"/>
    </location>
</feature>
<evidence type="ECO:0000259" key="2">
    <source>
        <dbReference type="Pfam" id="PF12274"/>
    </source>
</evidence>
<dbReference type="Proteomes" id="UP001231189">
    <property type="component" value="Unassembled WGS sequence"/>
</dbReference>
<sequence length="198" mass="22399">MAPIFTPTSPNRRNHVPKSGDKSYIDSDNFSGPSWITVEEFDDMWVAGATRQLSLRPKSPSPEERMKRKQERYHKGLIIALNTYTKRNMMQLNELEIVEEKGRNQVDGSGALYVHSNFLVKGLDGKTTLFFAETHPECTQEEDVVVCAPLEENSYGHCFGCDDRAKELKHPSGGGYLGGLDEVFFHFDDLDSDDDCFL</sequence>
<feature type="domain" description="DUF3615" evidence="2">
    <location>
        <begin position="80"/>
        <end position="171"/>
    </location>
</feature>
<evidence type="ECO:0000313" key="4">
    <source>
        <dbReference type="Proteomes" id="UP001231189"/>
    </source>
</evidence>
<organism evidence="3 4">
    <name type="scientific">Lolium multiflorum</name>
    <name type="common">Italian ryegrass</name>
    <name type="synonym">Lolium perenne subsp. multiflorum</name>
    <dbReference type="NCBI Taxonomy" id="4521"/>
    <lineage>
        <taxon>Eukaryota</taxon>
        <taxon>Viridiplantae</taxon>
        <taxon>Streptophyta</taxon>
        <taxon>Embryophyta</taxon>
        <taxon>Tracheophyta</taxon>
        <taxon>Spermatophyta</taxon>
        <taxon>Magnoliopsida</taxon>
        <taxon>Liliopsida</taxon>
        <taxon>Poales</taxon>
        <taxon>Poaceae</taxon>
        <taxon>BOP clade</taxon>
        <taxon>Pooideae</taxon>
        <taxon>Poodae</taxon>
        <taxon>Poeae</taxon>
        <taxon>Poeae Chloroplast Group 2 (Poeae type)</taxon>
        <taxon>Loliodinae</taxon>
        <taxon>Loliinae</taxon>
        <taxon>Lolium</taxon>
    </lineage>
</organism>
<dbReference type="AlphaFoldDB" id="A0AAD8R843"/>
<protein>
    <recommendedName>
        <fullName evidence="2">DUF3615 domain-containing protein</fullName>
    </recommendedName>
</protein>
<keyword evidence="4" id="KW-1185">Reference proteome</keyword>
<dbReference type="Pfam" id="PF12274">
    <property type="entry name" value="DUF3615"/>
    <property type="match status" value="1"/>
</dbReference>
<gene>
    <name evidence="3" type="ORF">QYE76_020964</name>
</gene>
<dbReference type="EMBL" id="JAUUTY010000006">
    <property type="protein sequence ID" value="KAK1615447.1"/>
    <property type="molecule type" value="Genomic_DNA"/>
</dbReference>
<dbReference type="InterPro" id="IPR022059">
    <property type="entry name" value="DUF3615"/>
</dbReference>
<name>A0AAD8R843_LOLMU</name>
<dbReference type="PANTHER" id="PTHR33326">
    <property type="entry name" value="OS05G0543800 PROTEIN"/>
    <property type="match status" value="1"/>
</dbReference>
<dbReference type="PANTHER" id="PTHR33326:SF11">
    <property type="entry name" value="OS10G0373300 PROTEIN"/>
    <property type="match status" value="1"/>
</dbReference>
<feature type="compositionally biased region" description="Polar residues" evidence="1">
    <location>
        <begin position="1"/>
        <end position="11"/>
    </location>
</feature>
<proteinExistence type="predicted"/>
<evidence type="ECO:0000256" key="1">
    <source>
        <dbReference type="SAM" id="MobiDB-lite"/>
    </source>
</evidence>
<comment type="caution">
    <text evidence="3">The sequence shown here is derived from an EMBL/GenBank/DDBJ whole genome shotgun (WGS) entry which is preliminary data.</text>
</comment>